<reference evidence="2" key="1">
    <citation type="journal article" date="2021" name="New Phytol.">
        <title>Evolutionary innovations through gain and loss of genes in the ectomycorrhizal Boletales.</title>
        <authorList>
            <person name="Wu G."/>
            <person name="Miyauchi S."/>
            <person name="Morin E."/>
            <person name="Kuo A."/>
            <person name="Drula E."/>
            <person name="Varga T."/>
            <person name="Kohler A."/>
            <person name="Feng B."/>
            <person name="Cao Y."/>
            <person name="Lipzen A."/>
            <person name="Daum C."/>
            <person name="Hundley H."/>
            <person name="Pangilinan J."/>
            <person name="Johnson J."/>
            <person name="Barry K."/>
            <person name="LaButti K."/>
            <person name="Ng V."/>
            <person name="Ahrendt S."/>
            <person name="Min B."/>
            <person name="Choi I.G."/>
            <person name="Park H."/>
            <person name="Plett J.M."/>
            <person name="Magnuson J."/>
            <person name="Spatafora J.W."/>
            <person name="Nagy L.G."/>
            <person name="Henrissat B."/>
            <person name="Grigoriev I.V."/>
            <person name="Yang Z.L."/>
            <person name="Xu J."/>
            <person name="Martin F.M."/>
        </authorList>
    </citation>
    <scope>NUCLEOTIDE SEQUENCE</scope>
    <source>
        <strain evidence="2">KKN 215</strain>
    </source>
</reference>
<dbReference type="EMBL" id="JAEVFJ010000006">
    <property type="protein sequence ID" value="KAH8103818.1"/>
    <property type="molecule type" value="Genomic_DNA"/>
</dbReference>
<dbReference type="Proteomes" id="UP000813824">
    <property type="component" value="Unassembled WGS sequence"/>
</dbReference>
<evidence type="ECO:0000259" key="1">
    <source>
        <dbReference type="SMART" id="SM00225"/>
    </source>
</evidence>
<name>A0A8K0XSJ1_9AGAR</name>
<proteinExistence type="predicted"/>
<accession>A0A8K0XSJ1</accession>
<dbReference type="SMART" id="SM00225">
    <property type="entry name" value="BTB"/>
    <property type="match status" value="1"/>
</dbReference>
<dbReference type="InterPro" id="IPR011333">
    <property type="entry name" value="SKP1/BTB/POZ_sf"/>
</dbReference>
<dbReference type="Gene3D" id="3.30.710.10">
    <property type="entry name" value="Potassium Channel Kv1.1, Chain A"/>
    <property type="match status" value="1"/>
</dbReference>
<evidence type="ECO:0000313" key="2">
    <source>
        <dbReference type="EMBL" id="KAH8103818.1"/>
    </source>
</evidence>
<dbReference type="OrthoDB" id="3217871at2759"/>
<dbReference type="InterPro" id="IPR000210">
    <property type="entry name" value="BTB/POZ_dom"/>
</dbReference>
<comment type="caution">
    <text evidence="2">The sequence shown here is derived from an EMBL/GenBank/DDBJ whole genome shotgun (WGS) entry which is preliminary data.</text>
</comment>
<organism evidence="2 3">
    <name type="scientific">Cristinia sonorae</name>
    <dbReference type="NCBI Taxonomy" id="1940300"/>
    <lineage>
        <taxon>Eukaryota</taxon>
        <taxon>Fungi</taxon>
        <taxon>Dikarya</taxon>
        <taxon>Basidiomycota</taxon>
        <taxon>Agaricomycotina</taxon>
        <taxon>Agaricomycetes</taxon>
        <taxon>Agaricomycetidae</taxon>
        <taxon>Agaricales</taxon>
        <taxon>Pleurotineae</taxon>
        <taxon>Stephanosporaceae</taxon>
        <taxon>Cristinia</taxon>
    </lineage>
</organism>
<protein>
    <recommendedName>
        <fullName evidence="1">BTB domain-containing protein</fullName>
    </recommendedName>
</protein>
<feature type="domain" description="BTB" evidence="1">
    <location>
        <begin position="18"/>
        <end position="125"/>
    </location>
</feature>
<gene>
    <name evidence="2" type="ORF">BXZ70DRAFT_665594</name>
</gene>
<sequence length="330" mass="37426">MTLMDSYTRSVELWFPDGTVILRAEETHFRVYSGILSLHSPIFRDLFTLPQPLDDEVYDGCPVVSLQDGAEELGEFLKVLHRWSYLSNLFRDNNVPALLCVLRMSTKYDVTKLRESAIDALRCHYPQDFLKRLSSSPPSTFPFLFPTSRAGASLAISAANVARESNATILLPGALLACCSINPSSLIEPWQPHPLRNHIHSDDLPGLAPQNLYTVLKARNEIILFTRRRIFGFAFIPRDIPDCHSPECRKVRSEWAIKMDQEHPDGWINPFSPGSFVSSFARFGCVSCLEEAKRTFDIGRRELWDALPGIFGLPGWERLEILEALDRGYL</sequence>
<evidence type="ECO:0000313" key="3">
    <source>
        <dbReference type="Proteomes" id="UP000813824"/>
    </source>
</evidence>
<keyword evidence="3" id="KW-1185">Reference proteome</keyword>
<dbReference type="AlphaFoldDB" id="A0A8K0XSJ1"/>